<evidence type="ECO:0000313" key="8">
    <source>
        <dbReference type="Proteomes" id="UP001620626"/>
    </source>
</evidence>
<evidence type="ECO:0000256" key="3">
    <source>
        <dbReference type="ARBA" id="ARBA00012423"/>
    </source>
</evidence>
<organism evidence="7 8">
    <name type="scientific">Heterodera trifolii</name>
    <dbReference type="NCBI Taxonomy" id="157864"/>
    <lineage>
        <taxon>Eukaryota</taxon>
        <taxon>Metazoa</taxon>
        <taxon>Ecdysozoa</taxon>
        <taxon>Nematoda</taxon>
        <taxon>Chromadorea</taxon>
        <taxon>Rhabditida</taxon>
        <taxon>Tylenchina</taxon>
        <taxon>Tylenchomorpha</taxon>
        <taxon>Tylenchoidea</taxon>
        <taxon>Heteroderidae</taxon>
        <taxon>Heteroderinae</taxon>
        <taxon>Heterodera</taxon>
    </lineage>
</organism>
<dbReference type="InterPro" id="IPR050565">
    <property type="entry name" value="LYPA1-2/EST-like"/>
</dbReference>
<feature type="transmembrane region" description="Helical" evidence="5">
    <location>
        <begin position="100"/>
        <end position="124"/>
    </location>
</feature>
<dbReference type="PANTHER" id="PTHR10655:SF17">
    <property type="entry name" value="LYSOPHOSPHOLIPASE-LIKE PROTEIN 1"/>
    <property type="match status" value="1"/>
</dbReference>
<feature type="transmembrane region" description="Helical" evidence="5">
    <location>
        <begin position="21"/>
        <end position="41"/>
    </location>
</feature>
<feature type="transmembrane region" description="Helical" evidence="5">
    <location>
        <begin position="145"/>
        <end position="169"/>
    </location>
</feature>
<dbReference type="Pfam" id="PF03125">
    <property type="entry name" value="Sre"/>
    <property type="match status" value="1"/>
</dbReference>
<reference evidence="7 8" key="1">
    <citation type="submission" date="2024-10" db="EMBL/GenBank/DDBJ databases">
        <authorList>
            <person name="Kim D."/>
        </authorList>
    </citation>
    <scope>NUCLEOTIDE SEQUENCE [LARGE SCALE GENOMIC DNA]</scope>
    <source>
        <strain evidence="7">BH-2024</strain>
    </source>
</reference>
<evidence type="ECO:0000259" key="6">
    <source>
        <dbReference type="Pfam" id="PF02230"/>
    </source>
</evidence>
<dbReference type="InterPro" id="IPR003140">
    <property type="entry name" value="PLipase/COase/thioEstase"/>
</dbReference>
<evidence type="ECO:0000256" key="5">
    <source>
        <dbReference type="SAM" id="Phobius"/>
    </source>
</evidence>
<gene>
    <name evidence="7" type="ORF">niasHT_019554</name>
</gene>
<dbReference type="EC" id="3.1.2.22" evidence="3"/>
<evidence type="ECO:0000256" key="4">
    <source>
        <dbReference type="ARBA" id="ARBA00022801"/>
    </source>
</evidence>
<feature type="domain" description="Phospholipase/carboxylesterase/thioesterase" evidence="6">
    <location>
        <begin position="345"/>
        <end position="425"/>
    </location>
</feature>
<feature type="transmembrane region" description="Helical" evidence="5">
    <location>
        <begin position="251"/>
        <end position="276"/>
    </location>
</feature>
<dbReference type="PANTHER" id="PTHR10655">
    <property type="entry name" value="LYSOPHOSPHOLIPASE-RELATED"/>
    <property type="match status" value="1"/>
</dbReference>
<keyword evidence="5" id="KW-1133">Transmembrane helix</keyword>
<comment type="caution">
    <text evidence="7">The sequence shown here is derived from an EMBL/GenBank/DDBJ whole genome shotgun (WGS) entry which is preliminary data.</text>
</comment>
<keyword evidence="8" id="KW-1185">Reference proteome</keyword>
<feature type="transmembrane region" description="Helical" evidence="5">
    <location>
        <begin position="288"/>
        <end position="308"/>
    </location>
</feature>
<evidence type="ECO:0000256" key="2">
    <source>
        <dbReference type="ARBA" id="ARBA00006803"/>
    </source>
</evidence>
<dbReference type="EMBL" id="JBICBT010000626">
    <property type="protein sequence ID" value="KAL3107158.1"/>
    <property type="molecule type" value="Genomic_DNA"/>
</dbReference>
<dbReference type="InterPro" id="IPR004151">
    <property type="entry name" value="7TM_GPCR_serpentine_rcpt_Sre"/>
</dbReference>
<evidence type="ECO:0000313" key="7">
    <source>
        <dbReference type="EMBL" id="KAL3107158.1"/>
    </source>
</evidence>
<dbReference type="SUPFAM" id="SSF53474">
    <property type="entry name" value="alpha/beta-Hydrolases"/>
    <property type="match status" value="1"/>
</dbReference>
<feature type="transmembrane region" description="Helical" evidence="5">
    <location>
        <begin position="53"/>
        <end position="80"/>
    </location>
</feature>
<feature type="transmembrane region" description="Helical" evidence="5">
    <location>
        <begin position="189"/>
        <end position="213"/>
    </location>
</feature>
<proteinExistence type="inferred from homology"/>
<comment type="similarity">
    <text evidence="2">Belongs to the nematode receptor-like protein sre family.</text>
</comment>
<feature type="domain" description="Phospholipase/carboxylesterase/thioesterase" evidence="6">
    <location>
        <begin position="429"/>
        <end position="538"/>
    </location>
</feature>
<dbReference type="Proteomes" id="UP001620626">
    <property type="component" value="Unassembled WGS sequence"/>
</dbReference>
<keyword evidence="5" id="KW-0472">Membrane</keyword>
<keyword evidence="4" id="KW-0378">Hydrolase</keyword>
<dbReference type="Pfam" id="PF02230">
    <property type="entry name" value="Abhydrolase_2"/>
    <property type="match status" value="2"/>
</dbReference>
<dbReference type="AlphaFoldDB" id="A0ABD2KWC5"/>
<dbReference type="Gene3D" id="3.40.50.1820">
    <property type="entry name" value="alpha/beta hydrolase"/>
    <property type="match status" value="1"/>
</dbReference>
<keyword evidence="5" id="KW-0812">Transmembrane</keyword>
<name>A0ABD2KWC5_9BILA</name>
<accession>A0ABD2KWC5</accession>
<evidence type="ECO:0000256" key="1">
    <source>
        <dbReference type="ARBA" id="ARBA00006499"/>
    </source>
</evidence>
<comment type="similarity">
    <text evidence="1">Belongs to the AB hydrolase superfamily. AB hydrolase 2 family.</text>
</comment>
<dbReference type="InterPro" id="IPR029058">
    <property type="entry name" value="AB_hydrolase_fold"/>
</dbReference>
<sequence length="543" mass="61413">MNSSASCVEIEQLLRLSLYQIASWIQLAIVLTIFVSIFTLFRHFFNHKIIIHGNLMILIANLVFLYFLTATFYGVSIVRYQVLFHFSFSPPNCELLLTPVWLAFLLAAFPYLYLVANPFFHLFIMAERCRATFFARHYENVGFRFGWICAVISWLVALLTVFGIVLSDLSDPIFSQPLAIISLTSQNNAMAIIFLHCAVLFLLIITSIGDYWVQKKNRKLISRYTLNSAEFGNYSIIRNYQIRENLLTMRLILPLDISYAILFGIFLLFGLVFRFYRSQMTKEIYVSVYNSATTLLLLHSAFTLVIYIKFIKYSSPNYDFANFGSSAGTFASNCQCQSEVISRPPVVIPPAGRHLATLIFFHGMGDECEGWADTFRSIFQPILKHTKFVAPNAKEMNGITAWFDHRGFDPSAEEDRKGLQKVTNYAHSGFSQGGPVALYSALAYPQPLGGILCLSGFLLPKDSLPTQIRQIPGLNVANFAVPIFIGHGTNDQNVPLSLAFSMANALRRFDPNVNLRIYQMGHENCAAELNEAIKFIREIVPLA</sequence>
<dbReference type="GO" id="GO:0008474">
    <property type="term" value="F:palmitoyl-(protein) hydrolase activity"/>
    <property type="evidence" value="ECO:0007669"/>
    <property type="project" value="UniProtKB-EC"/>
</dbReference>
<protein>
    <recommendedName>
        <fullName evidence="3">palmitoyl-protein hydrolase</fullName>
        <ecNumber evidence="3">3.1.2.22</ecNumber>
    </recommendedName>
</protein>